<dbReference type="EMBL" id="FP929139">
    <property type="protein sequence ID" value="CBY01334.1"/>
    <property type="molecule type" value="Genomic_DNA"/>
</dbReference>
<proteinExistence type="predicted"/>
<accession>E5ADP5</accession>
<keyword evidence="3" id="KW-1185">Reference proteome</keyword>
<evidence type="ECO:0000313" key="2">
    <source>
        <dbReference type="EMBL" id="CBY01334.1"/>
    </source>
</evidence>
<dbReference type="Proteomes" id="UP000002668">
    <property type="component" value="Genome"/>
</dbReference>
<reference evidence="3" key="1">
    <citation type="journal article" date="2011" name="Nat. Commun.">
        <title>Effector diversification within compartments of the Leptosphaeria maculans genome affected by Repeat-Induced Point mutations.</title>
        <authorList>
            <person name="Rouxel T."/>
            <person name="Grandaubert J."/>
            <person name="Hane J.K."/>
            <person name="Hoede C."/>
            <person name="van de Wouw A.P."/>
            <person name="Couloux A."/>
            <person name="Dominguez V."/>
            <person name="Anthouard V."/>
            <person name="Bally P."/>
            <person name="Bourras S."/>
            <person name="Cozijnsen A.J."/>
            <person name="Ciuffetti L.M."/>
            <person name="Degrave A."/>
            <person name="Dilmaghani A."/>
            <person name="Duret L."/>
            <person name="Fudal I."/>
            <person name="Goodwin S.B."/>
            <person name="Gout L."/>
            <person name="Glaser N."/>
            <person name="Linglin J."/>
            <person name="Kema G.H.J."/>
            <person name="Lapalu N."/>
            <person name="Lawrence C.B."/>
            <person name="May K."/>
            <person name="Meyer M."/>
            <person name="Ollivier B."/>
            <person name="Poulain J."/>
            <person name="Schoch C.L."/>
            <person name="Simon A."/>
            <person name="Spatafora J.W."/>
            <person name="Stachowiak A."/>
            <person name="Turgeon B.G."/>
            <person name="Tyler B.M."/>
            <person name="Vincent D."/>
            <person name="Weissenbach J."/>
            <person name="Amselem J."/>
            <person name="Quesneville H."/>
            <person name="Oliver R.P."/>
            <person name="Wincker P."/>
            <person name="Balesdent M.-H."/>
            <person name="Howlett B.J."/>
        </authorList>
    </citation>
    <scope>NUCLEOTIDE SEQUENCE [LARGE SCALE GENOMIC DNA]</scope>
    <source>
        <strain evidence="3">JN3 / isolate v23.1.3 / race Av1-4-5-6-7-8</strain>
    </source>
</reference>
<evidence type="ECO:0000313" key="3">
    <source>
        <dbReference type="Proteomes" id="UP000002668"/>
    </source>
</evidence>
<organism evidence="2 3">
    <name type="scientific">Leptosphaeria maculans (strain JN3 / isolate v23.1.3 / race Av1-4-5-6-7-8)</name>
    <name type="common">Blackleg fungus</name>
    <name type="synonym">Phoma lingam</name>
    <dbReference type="NCBI Taxonomy" id="985895"/>
    <lineage>
        <taxon>Eukaryota</taxon>
        <taxon>Fungi</taxon>
        <taxon>Dikarya</taxon>
        <taxon>Ascomycota</taxon>
        <taxon>Pezizomycotina</taxon>
        <taxon>Dothideomycetes</taxon>
        <taxon>Pleosporomycetidae</taxon>
        <taxon>Pleosporales</taxon>
        <taxon>Pleosporineae</taxon>
        <taxon>Leptosphaeriaceae</taxon>
        <taxon>Plenodomus</taxon>
        <taxon>Plenodomus lingam/Leptosphaeria maculans species complex</taxon>
    </lineage>
</organism>
<gene>
    <name evidence="2" type="ORF">LEMA_P001210.1</name>
</gene>
<protein>
    <submittedName>
        <fullName evidence="2">Predicted protein</fullName>
    </submittedName>
</protein>
<dbReference type="AlphaFoldDB" id="E5ADP5"/>
<name>E5ADP5_LEPMJ</name>
<dbReference type="InParanoid" id="E5ADP5"/>
<dbReference type="VEuPathDB" id="FungiDB:LEMA_P001210.1"/>
<feature type="region of interest" description="Disordered" evidence="1">
    <location>
        <begin position="1"/>
        <end position="56"/>
    </location>
</feature>
<dbReference type="HOGENOM" id="CLU_2469516_0_0_1"/>
<evidence type="ECO:0000256" key="1">
    <source>
        <dbReference type="SAM" id="MobiDB-lite"/>
    </source>
</evidence>
<sequence length="88" mass="10316">MSPTSPKNRIVTPHTTYHPPVHSPTPPRKLTRSPPTKPHTFSKSRQRSTERKIKYQSGDMQNVVWSDICKKKRWKKERERGVGVRAQR</sequence>